<name>A0A5N6IS70_9EURO</name>
<evidence type="ECO:0000313" key="1">
    <source>
        <dbReference type="EMBL" id="KAB8269491.1"/>
    </source>
</evidence>
<keyword evidence="2" id="KW-1185">Reference proteome</keyword>
<organism evidence="1 2">
    <name type="scientific">Aspergillus minisclerotigenes</name>
    <dbReference type="NCBI Taxonomy" id="656917"/>
    <lineage>
        <taxon>Eukaryota</taxon>
        <taxon>Fungi</taxon>
        <taxon>Dikarya</taxon>
        <taxon>Ascomycota</taxon>
        <taxon>Pezizomycotina</taxon>
        <taxon>Eurotiomycetes</taxon>
        <taxon>Eurotiomycetidae</taxon>
        <taxon>Eurotiales</taxon>
        <taxon>Aspergillaceae</taxon>
        <taxon>Aspergillus</taxon>
        <taxon>Aspergillus subgen. Circumdati</taxon>
    </lineage>
</organism>
<gene>
    <name evidence="1" type="ORF">BDV30DRAFT_242297</name>
</gene>
<sequence length="255" mass="29979">MWKTPDRADCYFLDPSIDIDKLEMLYGQLADILLQLSQLSLPRIGSLAQIDDFTWEVRRRPLSIGVNELVRLGTMPRSTLPTTTFETTSSYFNALADLHLEHLSHQRNDAVDSANKCRPPVEFSHAPPWWLLLEQPEYWPDGIDAWTKAFETRLQTFFKVLTEREDIAMQQGRLRQEQRLSGPMRQSWVNGDFWVTYAARKNFAFDTIFWKKLDHRLLRHCLELAVRQKLEQIEKRALAWEPEEMDTDEVRNSVV</sequence>
<dbReference type="EMBL" id="ML732845">
    <property type="protein sequence ID" value="KAB8269491.1"/>
    <property type="molecule type" value="Genomic_DNA"/>
</dbReference>
<proteinExistence type="predicted"/>
<protein>
    <submittedName>
        <fullName evidence="1">Uncharacterized protein</fullName>
    </submittedName>
</protein>
<reference evidence="1 2" key="1">
    <citation type="submission" date="2019-04" db="EMBL/GenBank/DDBJ databases">
        <title>Fungal friends and foes A comparative genomics study of 23 Aspergillus species from section Flavi.</title>
        <authorList>
            <consortium name="DOE Joint Genome Institute"/>
            <person name="Kjaerbolling I."/>
            <person name="Vesth T.C."/>
            <person name="Frisvad J.C."/>
            <person name="Nybo J.L."/>
            <person name="Theobald S."/>
            <person name="Kildgaard S."/>
            <person name="Petersen T.I."/>
            <person name="Kuo A."/>
            <person name="Sato A."/>
            <person name="Lyhne E.K."/>
            <person name="Kogle M.E."/>
            <person name="Wiebenga A."/>
            <person name="Kun R.S."/>
            <person name="Lubbers R.J."/>
            <person name="Makela M.R."/>
            <person name="Barry K."/>
            <person name="Chovatia M."/>
            <person name="Clum A."/>
            <person name="Daum C."/>
            <person name="Haridas S."/>
            <person name="He G."/>
            <person name="LaButti K."/>
            <person name="Lipzen A."/>
            <person name="Mondo S."/>
            <person name="Pangilinan J."/>
            <person name="Riley R."/>
            <person name="Salamov A."/>
            <person name="Simmons B.A."/>
            <person name="Magnuson J.K."/>
            <person name="Henrissat B."/>
            <person name="Mortensen U.H."/>
            <person name="Larsen T.O."/>
            <person name="De vries R.P."/>
            <person name="Grigoriev I.V."/>
            <person name="Machida M."/>
            <person name="Baker S.E."/>
            <person name="Andersen M.R."/>
        </authorList>
    </citation>
    <scope>NUCLEOTIDE SEQUENCE [LARGE SCALE GENOMIC DNA]</scope>
    <source>
        <strain evidence="1 2">CBS 117635</strain>
    </source>
</reference>
<accession>A0A5N6IS70</accession>
<dbReference type="AlphaFoldDB" id="A0A5N6IS70"/>
<dbReference type="Proteomes" id="UP000326289">
    <property type="component" value="Unassembled WGS sequence"/>
</dbReference>
<evidence type="ECO:0000313" key="2">
    <source>
        <dbReference type="Proteomes" id="UP000326289"/>
    </source>
</evidence>